<keyword evidence="4 7" id="KW-1133">Transmembrane helix</keyword>
<dbReference type="Pfam" id="PF00854">
    <property type="entry name" value="PTR2"/>
    <property type="match status" value="1"/>
</dbReference>
<dbReference type="PROSITE" id="PS01023">
    <property type="entry name" value="PTR2_2"/>
    <property type="match status" value="1"/>
</dbReference>
<feature type="transmembrane region" description="Helical" evidence="7">
    <location>
        <begin position="548"/>
        <end position="566"/>
    </location>
</feature>
<keyword evidence="6" id="KW-0813">Transport</keyword>
<dbReference type="InterPro" id="IPR036259">
    <property type="entry name" value="MFS_trans_sf"/>
</dbReference>
<sequence>MPGDITDTYAADRLDPALIDGSGDPKRSLSVNAHKTELPPMYDGAAVHQSEYLDHDLPLPSEEELATLRRVSEKIPFKAFTIAFVELVERLSYYGTTQVFVNFISQPNPGTATGKALDPSADDAQPGALGMGAQASTGLTTFNQFWVYLIPLFGAYVVRHILTEGIISWLTSRSADSYWGRFKTIWISVLTAIVGHVVLTASAAPSVMAHSSHALAAFIVGLIIMGIGTGGFKPNISPLVAEQIPRKLYVHTTKKGERVIVDPAVTTARVYNWFYLFINIGALVGQLSMAYAERYVGFYLSFMLPTLLFCVTLPVLFFCRKWYTHTKPEGSVLGPAIKLLMLGTKKRFSINPVAFYKNCHDGTFWDELKPSRLGSSKPAWMTFDDAWVDEVGRGWKACSVFLWYPLYWLTYNQINNNLTSQASVMALHGIPNDVLANLDPFALIILIPIFDIVIYPALRKAGIKFTPIKKITAGFFTGSMAMVWACVVQAYIYKKSECGDHAYGDDCANVDINVWAQTGSYILIAISEIFASITSLEYGFSKAPKNMRSLVAAFALFMSAISAAIGEAFNPLSADPLLVWNYGSMAVIAFIGGIGFWFSYRKLDAEEDQLNMLPTGHMGTAIQGEDVERRLSVVHEPVHEKA</sequence>
<evidence type="ECO:0000313" key="8">
    <source>
        <dbReference type="EMBL" id="KAH7062062.1"/>
    </source>
</evidence>
<feature type="transmembrane region" description="Helical" evidence="7">
    <location>
        <begin position="273"/>
        <end position="291"/>
    </location>
</feature>
<feature type="transmembrane region" description="Helical" evidence="7">
    <location>
        <begin position="441"/>
        <end position="458"/>
    </location>
</feature>
<evidence type="ECO:0000256" key="1">
    <source>
        <dbReference type="ARBA" id="ARBA00004141"/>
    </source>
</evidence>
<reference evidence="8 9" key="1">
    <citation type="journal article" date="2021" name="Nat. Commun.">
        <title>Genetic determinants of endophytism in the Arabidopsis root mycobiome.</title>
        <authorList>
            <person name="Mesny F."/>
            <person name="Miyauchi S."/>
            <person name="Thiergart T."/>
            <person name="Pickel B."/>
            <person name="Atanasova L."/>
            <person name="Karlsson M."/>
            <person name="Huettel B."/>
            <person name="Barry K.W."/>
            <person name="Haridas S."/>
            <person name="Chen C."/>
            <person name="Bauer D."/>
            <person name="Andreopoulos W."/>
            <person name="Pangilinan J."/>
            <person name="LaButti K."/>
            <person name="Riley R."/>
            <person name="Lipzen A."/>
            <person name="Clum A."/>
            <person name="Drula E."/>
            <person name="Henrissat B."/>
            <person name="Kohler A."/>
            <person name="Grigoriev I.V."/>
            <person name="Martin F.M."/>
            <person name="Hacquard S."/>
        </authorList>
    </citation>
    <scope>NUCLEOTIDE SEQUENCE [LARGE SCALE GENOMIC DNA]</scope>
    <source>
        <strain evidence="8 9">MPI-SDFR-AT-0080</strain>
    </source>
</reference>
<keyword evidence="9" id="KW-1185">Reference proteome</keyword>
<keyword evidence="5 7" id="KW-0472">Membrane</keyword>
<comment type="similarity">
    <text evidence="2 6">Belongs to the major facilitator superfamily. Proton-dependent oligopeptide transporter (POT/PTR) (TC 2.A.17) family.</text>
</comment>
<name>A0ABQ8GPY6_9PEZI</name>
<proteinExistence type="inferred from homology"/>
<protein>
    <submittedName>
        <fullName evidence="8">POT family-domain-containing protein</fullName>
    </submittedName>
</protein>
<dbReference type="PANTHER" id="PTHR11654">
    <property type="entry name" value="OLIGOPEPTIDE TRANSPORTER-RELATED"/>
    <property type="match status" value="1"/>
</dbReference>
<feature type="transmembrane region" description="Helical" evidence="7">
    <location>
        <begin position="145"/>
        <end position="162"/>
    </location>
</feature>
<evidence type="ECO:0000256" key="3">
    <source>
        <dbReference type="ARBA" id="ARBA00022692"/>
    </source>
</evidence>
<dbReference type="EMBL" id="JAGTJR010000003">
    <property type="protein sequence ID" value="KAH7062062.1"/>
    <property type="molecule type" value="Genomic_DNA"/>
</dbReference>
<accession>A0ABQ8GPY6</accession>
<feature type="transmembrane region" description="Helical" evidence="7">
    <location>
        <begin position="470"/>
        <end position="492"/>
    </location>
</feature>
<evidence type="ECO:0000313" key="9">
    <source>
        <dbReference type="Proteomes" id="UP000774617"/>
    </source>
</evidence>
<evidence type="ECO:0000256" key="6">
    <source>
        <dbReference type="RuleBase" id="RU003755"/>
    </source>
</evidence>
<feature type="transmembrane region" description="Helical" evidence="7">
    <location>
        <begin position="298"/>
        <end position="318"/>
    </location>
</feature>
<comment type="subcellular location">
    <subcellularLocation>
        <location evidence="1 6">Membrane</location>
        <topology evidence="1 6">Multi-pass membrane protein</topology>
    </subcellularLocation>
</comment>
<dbReference type="Gene3D" id="1.20.1250.20">
    <property type="entry name" value="MFS general substrate transporter like domains"/>
    <property type="match status" value="1"/>
</dbReference>
<dbReference type="SUPFAM" id="SSF103473">
    <property type="entry name" value="MFS general substrate transporter"/>
    <property type="match status" value="1"/>
</dbReference>
<organism evidence="8 9">
    <name type="scientific">Macrophomina phaseolina</name>
    <dbReference type="NCBI Taxonomy" id="35725"/>
    <lineage>
        <taxon>Eukaryota</taxon>
        <taxon>Fungi</taxon>
        <taxon>Dikarya</taxon>
        <taxon>Ascomycota</taxon>
        <taxon>Pezizomycotina</taxon>
        <taxon>Dothideomycetes</taxon>
        <taxon>Dothideomycetes incertae sedis</taxon>
        <taxon>Botryosphaeriales</taxon>
        <taxon>Botryosphaeriaceae</taxon>
        <taxon>Macrophomina</taxon>
    </lineage>
</organism>
<dbReference type="Proteomes" id="UP000774617">
    <property type="component" value="Unassembled WGS sequence"/>
</dbReference>
<comment type="caution">
    <text evidence="8">The sequence shown here is derived from an EMBL/GenBank/DDBJ whole genome shotgun (WGS) entry which is preliminary data.</text>
</comment>
<dbReference type="InterPro" id="IPR000109">
    <property type="entry name" value="POT_fam"/>
</dbReference>
<evidence type="ECO:0000256" key="5">
    <source>
        <dbReference type="ARBA" id="ARBA00023136"/>
    </source>
</evidence>
<feature type="transmembrane region" description="Helical" evidence="7">
    <location>
        <begin position="214"/>
        <end position="232"/>
    </location>
</feature>
<evidence type="ECO:0000256" key="2">
    <source>
        <dbReference type="ARBA" id="ARBA00005982"/>
    </source>
</evidence>
<feature type="transmembrane region" description="Helical" evidence="7">
    <location>
        <begin position="578"/>
        <end position="600"/>
    </location>
</feature>
<feature type="transmembrane region" description="Helical" evidence="7">
    <location>
        <begin position="182"/>
        <end position="202"/>
    </location>
</feature>
<dbReference type="InterPro" id="IPR018456">
    <property type="entry name" value="PTR2_symporter_CS"/>
</dbReference>
<gene>
    <name evidence="8" type="ORF">B0J12DRAFT_707517</name>
</gene>
<evidence type="ECO:0000256" key="4">
    <source>
        <dbReference type="ARBA" id="ARBA00022989"/>
    </source>
</evidence>
<evidence type="ECO:0000256" key="7">
    <source>
        <dbReference type="SAM" id="Phobius"/>
    </source>
</evidence>
<keyword evidence="3 6" id="KW-0812">Transmembrane</keyword>